<dbReference type="InterPro" id="IPR000182">
    <property type="entry name" value="GNAT_dom"/>
</dbReference>
<dbReference type="Proteomes" id="UP000248926">
    <property type="component" value="Unassembled WGS sequence"/>
</dbReference>
<evidence type="ECO:0000313" key="2">
    <source>
        <dbReference type="EMBL" id="RAO77341.1"/>
    </source>
</evidence>
<dbReference type="PROSITE" id="PS51186">
    <property type="entry name" value="GNAT"/>
    <property type="match status" value="1"/>
</dbReference>
<sequence length="167" mass="18633">MRQNLHMRLAGPGDAPAIGVLARRVVRRWILPEQPAEAAGPLLAGMSARAIRRKMADGQRFHLAFVGDVLAGVVAIREDSHVFQLFVGTRYQGRGIARKLWRRVLTDSVRRAGTRYFTLNAAIGAVPVYLRLGFEPNASAKVPRSKLVTVPMIYRVRAPRHRHGPLR</sequence>
<reference evidence="2 3" key="1">
    <citation type="journal article" date="2018" name="Genet. Mol. Biol.">
        <title>The genome sequence of Dyella jiangningensis FCAV SCS01 from a lignocellulose-decomposing microbial consortium metagenome reveals potential for biotechnological applications.</title>
        <authorList>
            <person name="Desiderato J.G."/>
            <person name="Alvarenga D.O."/>
            <person name="Constancio M.T.L."/>
            <person name="Alves L.M.C."/>
            <person name="Varani A.M."/>
        </authorList>
    </citation>
    <scope>NUCLEOTIDE SEQUENCE [LARGE SCALE GENOMIC DNA]</scope>
    <source>
        <strain evidence="2 3">FCAV SCS01</strain>
    </source>
</reference>
<dbReference type="InterPro" id="IPR016181">
    <property type="entry name" value="Acyl_CoA_acyltransferase"/>
</dbReference>
<feature type="domain" description="N-acetyltransferase" evidence="1">
    <location>
        <begin position="5"/>
        <end position="157"/>
    </location>
</feature>
<dbReference type="OrthoDB" id="9789605at2"/>
<keyword evidence="2" id="KW-0808">Transferase</keyword>
<evidence type="ECO:0000313" key="3">
    <source>
        <dbReference type="Proteomes" id="UP000248926"/>
    </source>
</evidence>
<proteinExistence type="predicted"/>
<name>A0A328P7N7_9GAMM</name>
<comment type="caution">
    <text evidence="2">The sequence shown here is derived from an EMBL/GenBank/DDBJ whole genome shotgun (WGS) entry which is preliminary data.</text>
</comment>
<protein>
    <submittedName>
        <fullName evidence="2">GNAT family N-acetyltransferase</fullName>
    </submittedName>
</protein>
<dbReference type="Pfam" id="PF13673">
    <property type="entry name" value="Acetyltransf_10"/>
    <property type="match status" value="1"/>
</dbReference>
<dbReference type="SUPFAM" id="SSF55729">
    <property type="entry name" value="Acyl-CoA N-acyltransferases (Nat)"/>
    <property type="match status" value="1"/>
</dbReference>
<accession>A0A328P7N7</accession>
<dbReference type="EMBL" id="NFZS01000001">
    <property type="protein sequence ID" value="RAO77341.1"/>
    <property type="molecule type" value="Genomic_DNA"/>
</dbReference>
<dbReference type="GO" id="GO:0016747">
    <property type="term" value="F:acyltransferase activity, transferring groups other than amino-acyl groups"/>
    <property type="evidence" value="ECO:0007669"/>
    <property type="project" value="InterPro"/>
</dbReference>
<keyword evidence="3" id="KW-1185">Reference proteome</keyword>
<evidence type="ECO:0000259" key="1">
    <source>
        <dbReference type="PROSITE" id="PS51186"/>
    </source>
</evidence>
<dbReference type="Gene3D" id="3.40.630.30">
    <property type="match status" value="1"/>
</dbReference>
<organism evidence="2 3">
    <name type="scientific">Dyella jiangningensis</name>
    <dbReference type="NCBI Taxonomy" id="1379159"/>
    <lineage>
        <taxon>Bacteria</taxon>
        <taxon>Pseudomonadati</taxon>
        <taxon>Pseudomonadota</taxon>
        <taxon>Gammaproteobacteria</taxon>
        <taxon>Lysobacterales</taxon>
        <taxon>Rhodanobacteraceae</taxon>
        <taxon>Dyella</taxon>
    </lineage>
</organism>
<dbReference type="AlphaFoldDB" id="A0A328P7N7"/>
<gene>
    <name evidence="2" type="ORF">CA260_05515</name>
</gene>
<dbReference type="CDD" id="cd04301">
    <property type="entry name" value="NAT_SF"/>
    <property type="match status" value="1"/>
</dbReference>